<feature type="transmembrane region" description="Helical" evidence="1">
    <location>
        <begin position="92"/>
        <end position="114"/>
    </location>
</feature>
<keyword evidence="1" id="KW-0812">Transmembrane</keyword>
<dbReference type="Pfam" id="PF09900">
    <property type="entry name" value="DUF2127"/>
    <property type="match status" value="1"/>
</dbReference>
<protein>
    <submittedName>
        <fullName evidence="2">DUF2127 domain-containing protein</fullName>
    </submittedName>
</protein>
<evidence type="ECO:0000313" key="2">
    <source>
        <dbReference type="EMBL" id="MFC3023709.1"/>
    </source>
</evidence>
<keyword evidence="3" id="KW-1185">Reference proteome</keyword>
<dbReference type="Proteomes" id="UP001595384">
    <property type="component" value="Unassembled WGS sequence"/>
</dbReference>
<name>A0ABV7C8J4_9VIBR</name>
<organism evidence="2 3">
    <name type="scientific">Vibrio zhugei</name>
    <dbReference type="NCBI Taxonomy" id="2479546"/>
    <lineage>
        <taxon>Bacteria</taxon>
        <taxon>Pseudomonadati</taxon>
        <taxon>Pseudomonadota</taxon>
        <taxon>Gammaproteobacteria</taxon>
        <taxon>Vibrionales</taxon>
        <taxon>Vibrionaceae</taxon>
        <taxon>Vibrio</taxon>
    </lineage>
</organism>
<gene>
    <name evidence="2" type="ORF">ACFODT_07720</name>
</gene>
<comment type="caution">
    <text evidence="2">The sequence shown here is derived from an EMBL/GenBank/DDBJ whole genome shotgun (WGS) entry which is preliminary data.</text>
</comment>
<evidence type="ECO:0000313" key="3">
    <source>
        <dbReference type="Proteomes" id="UP001595384"/>
    </source>
</evidence>
<evidence type="ECO:0000256" key="1">
    <source>
        <dbReference type="SAM" id="Phobius"/>
    </source>
</evidence>
<dbReference type="InterPro" id="IPR021125">
    <property type="entry name" value="DUF2127"/>
</dbReference>
<proteinExistence type="predicted"/>
<feature type="transmembrane region" description="Helical" evidence="1">
    <location>
        <begin position="59"/>
        <end position="85"/>
    </location>
</feature>
<dbReference type="RefSeq" id="WP_123014500.1">
    <property type="nucleotide sequence ID" value="NZ_AP024912.1"/>
</dbReference>
<keyword evidence="1" id="KW-1133">Transmembrane helix</keyword>
<sequence>MRTVNKGLRLVAILEAFKGLISLCVGLGLHVLAGHNLRQFAESIVSHAHLNPASHLPSIFINALGHLSDSNLMLLALGAFLYSLVRLVEAYGLWHALVWTEWFALISGAIYVPFELYELFHHTSVLGVSVLFVNLVIVGYMAHMLFAKEESRST</sequence>
<accession>A0ABV7C8J4</accession>
<dbReference type="EMBL" id="JBHRSE010000051">
    <property type="protein sequence ID" value="MFC3023709.1"/>
    <property type="molecule type" value="Genomic_DNA"/>
</dbReference>
<reference evidence="3" key="1">
    <citation type="journal article" date="2019" name="Int. J. Syst. Evol. Microbiol.">
        <title>The Global Catalogue of Microorganisms (GCM) 10K type strain sequencing project: providing services to taxonomists for standard genome sequencing and annotation.</title>
        <authorList>
            <consortium name="The Broad Institute Genomics Platform"/>
            <consortium name="The Broad Institute Genome Sequencing Center for Infectious Disease"/>
            <person name="Wu L."/>
            <person name="Ma J."/>
        </authorList>
    </citation>
    <scope>NUCLEOTIDE SEQUENCE [LARGE SCALE GENOMIC DNA]</scope>
    <source>
        <strain evidence="3">KCTC 62784</strain>
    </source>
</reference>
<feature type="transmembrane region" description="Helical" evidence="1">
    <location>
        <begin position="126"/>
        <end position="146"/>
    </location>
</feature>
<keyword evidence="1" id="KW-0472">Membrane</keyword>
<feature type="transmembrane region" description="Helical" evidence="1">
    <location>
        <begin position="12"/>
        <end position="33"/>
    </location>
</feature>